<proteinExistence type="predicted"/>
<dbReference type="Gene3D" id="1.20.1050.10">
    <property type="match status" value="1"/>
</dbReference>
<dbReference type="PATRIC" id="fig|294.131.peg.3191"/>
<dbReference type="AlphaFoldDB" id="A0A0F4T923"/>
<dbReference type="InterPro" id="IPR036282">
    <property type="entry name" value="Glutathione-S-Trfase_C_sf"/>
</dbReference>
<evidence type="ECO:0000313" key="2">
    <source>
        <dbReference type="EMBL" id="KJZ40614.1"/>
    </source>
</evidence>
<dbReference type="GO" id="GO:0004364">
    <property type="term" value="F:glutathione transferase activity"/>
    <property type="evidence" value="ECO:0007669"/>
    <property type="project" value="TreeGrafter"/>
</dbReference>
<sequence length="207" mass="23156">MSTKLVVGDFNKSSWSFRAWLVLVTADVAFETLQIKLEQSDTRQRILEHSPSGKVPALLLDDAVINDSLAISEYIADTYPVANLWPQDSRIKALARAAAAEMHSGFTHLRTQMSFGLNTGDIPQSLTAETREEIMRVFAIWNQLREVSGSTQFLCGDFGIVDAMFVPVVFRFRRYGISVPAQLQGYVENILGYAPVQQWLKLAAQEV</sequence>
<dbReference type="Proteomes" id="UP000033500">
    <property type="component" value="Unassembled WGS sequence"/>
</dbReference>
<accession>A0A0F4T923</accession>
<dbReference type="CDD" id="cd03043">
    <property type="entry name" value="GST_N_1"/>
    <property type="match status" value="1"/>
</dbReference>
<dbReference type="PANTHER" id="PTHR42673:SF4">
    <property type="entry name" value="MALEYLACETOACETATE ISOMERASE"/>
    <property type="match status" value="1"/>
</dbReference>
<name>A0A0F4T923_PSEFL</name>
<dbReference type="SFLD" id="SFLDS00019">
    <property type="entry name" value="Glutathione_Transferase_(cytos"/>
    <property type="match status" value="1"/>
</dbReference>
<dbReference type="SFLD" id="SFLDG00358">
    <property type="entry name" value="Main_(cytGST)"/>
    <property type="match status" value="1"/>
</dbReference>
<dbReference type="SUPFAM" id="SSF52833">
    <property type="entry name" value="Thioredoxin-like"/>
    <property type="match status" value="1"/>
</dbReference>
<dbReference type="SUPFAM" id="SSF47616">
    <property type="entry name" value="GST C-terminal domain-like"/>
    <property type="match status" value="1"/>
</dbReference>
<dbReference type="PANTHER" id="PTHR42673">
    <property type="entry name" value="MALEYLACETOACETATE ISOMERASE"/>
    <property type="match status" value="1"/>
</dbReference>
<dbReference type="Gene3D" id="3.40.30.10">
    <property type="entry name" value="Glutaredoxin"/>
    <property type="match status" value="1"/>
</dbReference>
<dbReference type="InterPro" id="IPR004045">
    <property type="entry name" value="Glutathione_S-Trfase_N"/>
</dbReference>
<reference evidence="2 3" key="1">
    <citation type="submission" date="2015-03" db="EMBL/GenBank/DDBJ databases">
        <title>Comparative genomics of Pseudomonas insights into diversity of traits involved in vanlence and defense.</title>
        <authorList>
            <person name="Qin Y."/>
        </authorList>
    </citation>
    <scope>NUCLEOTIDE SEQUENCE [LARGE SCALE GENOMIC DNA]</scope>
    <source>
        <strain evidence="2 3">C3</strain>
    </source>
</reference>
<dbReference type="GO" id="GO:0016034">
    <property type="term" value="F:maleylacetoacetate isomerase activity"/>
    <property type="evidence" value="ECO:0007669"/>
    <property type="project" value="TreeGrafter"/>
</dbReference>
<dbReference type="RefSeq" id="WP_046048313.1">
    <property type="nucleotide sequence ID" value="NZ_LACD01000025.1"/>
</dbReference>
<comment type="caution">
    <text evidence="2">The sequence shown here is derived from an EMBL/GenBank/DDBJ whole genome shotgun (WGS) entry which is preliminary data.</text>
</comment>
<dbReference type="InterPro" id="IPR040079">
    <property type="entry name" value="Glutathione_S-Trfase"/>
</dbReference>
<evidence type="ECO:0000259" key="1">
    <source>
        <dbReference type="PROSITE" id="PS50404"/>
    </source>
</evidence>
<dbReference type="GO" id="GO:0006559">
    <property type="term" value="P:L-phenylalanine catabolic process"/>
    <property type="evidence" value="ECO:0007669"/>
    <property type="project" value="TreeGrafter"/>
</dbReference>
<keyword evidence="2" id="KW-0808">Transferase</keyword>
<protein>
    <submittedName>
        <fullName evidence="2">Glutathione S-transferase</fullName>
    </submittedName>
</protein>
<organism evidence="2 3">
    <name type="scientific">Pseudomonas fluorescens</name>
    <dbReference type="NCBI Taxonomy" id="294"/>
    <lineage>
        <taxon>Bacteria</taxon>
        <taxon>Pseudomonadati</taxon>
        <taxon>Pseudomonadota</taxon>
        <taxon>Gammaproteobacteria</taxon>
        <taxon>Pseudomonadales</taxon>
        <taxon>Pseudomonadaceae</taxon>
        <taxon>Pseudomonas</taxon>
    </lineage>
</organism>
<gene>
    <name evidence="2" type="ORF">VC34_21450</name>
</gene>
<dbReference type="CDD" id="cd03194">
    <property type="entry name" value="GST_C_3"/>
    <property type="match status" value="1"/>
</dbReference>
<dbReference type="GO" id="GO:0006749">
    <property type="term" value="P:glutathione metabolic process"/>
    <property type="evidence" value="ECO:0007669"/>
    <property type="project" value="TreeGrafter"/>
</dbReference>
<dbReference type="PROSITE" id="PS50404">
    <property type="entry name" value="GST_NTER"/>
    <property type="match status" value="1"/>
</dbReference>
<dbReference type="Pfam" id="PF13409">
    <property type="entry name" value="GST_N_2"/>
    <property type="match status" value="1"/>
</dbReference>
<dbReference type="InterPro" id="IPR036249">
    <property type="entry name" value="Thioredoxin-like_sf"/>
</dbReference>
<feature type="domain" description="GST N-terminal" evidence="1">
    <location>
        <begin position="3"/>
        <end position="83"/>
    </location>
</feature>
<evidence type="ECO:0000313" key="3">
    <source>
        <dbReference type="Proteomes" id="UP000033500"/>
    </source>
</evidence>
<dbReference type="EMBL" id="LACD01000025">
    <property type="protein sequence ID" value="KJZ40614.1"/>
    <property type="molecule type" value="Genomic_DNA"/>
</dbReference>